<evidence type="ECO:0000313" key="2">
    <source>
        <dbReference type="Proteomes" id="UP001300871"/>
    </source>
</evidence>
<dbReference type="InterPro" id="IPR032710">
    <property type="entry name" value="NTF2-like_dom_sf"/>
</dbReference>
<dbReference type="EMBL" id="JAQLGM010000032">
    <property type="protein sequence ID" value="MDB2001115.1"/>
    <property type="molecule type" value="Genomic_DNA"/>
</dbReference>
<proteinExistence type="predicted"/>
<evidence type="ECO:0000313" key="1">
    <source>
        <dbReference type="EMBL" id="MDB2001115.1"/>
    </source>
</evidence>
<dbReference type="GeneID" id="57969517"/>
<dbReference type="SUPFAM" id="SSF54427">
    <property type="entry name" value="NTF2-like"/>
    <property type="match status" value="1"/>
</dbReference>
<comment type="caution">
    <text evidence="1">The sequence shown here is derived from an EMBL/GenBank/DDBJ whole genome shotgun (WGS) entry which is preliminary data.</text>
</comment>
<name>A0AAW6AZ62_CLOSY</name>
<organism evidence="1 2">
    <name type="scientific">Clostridium symbiosum</name>
    <name type="common">Bacteroides symbiosus</name>
    <dbReference type="NCBI Taxonomy" id="1512"/>
    <lineage>
        <taxon>Bacteria</taxon>
        <taxon>Bacillati</taxon>
        <taxon>Bacillota</taxon>
        <taxon>Clostridia</taxon>
        <taxon>Lachnospirales</taxon>
        <taxon>Lachnospiraceae</taxon>
        <taxon>Otoolea</taxon>
    </lineage>
</organism>
<accession>A0AAW6AZ62</accession>
<dbReference type="RefSeq" id="WP_003502420.1">
    <property type="nucleotide sequence ID" value="NZ_CP125623.1"/>
</dbReference>
<dbReference type="AlphaFoldDB" id="A0AAW6AZ62"/>
<dbReference type="Proteomes" id="UP001300871">
    <property type="component" value="Unassembled WGS sequence"/>
</dbReference>
<dbReference type="Gene3D" id="3.10.450.50">
    <property type="match status" value="1"/>
</dbReference>
<gene>
    <name evidence="1" type="ORF">PM006_12970</name>
</gene>
<protein>
    <submittedName>
        <fullName evidence="1">Nuclear transport factor 2 family protein</fullName>
    </submittedName>
</protein>
<sequence length="136" mass="16011">MEQTNQINIEGYWRDTLRQDAKAMRAYFHDNAWIKWHNTNELFNVEEFIRANCEYPGSWDGEIERAEQAGNLLITAVRVWSADWKLSFHVTSFIQIRDGKITALDEYWGDDGTAPQWRQEMKIGRPIDAAEEEKNT</sequence>
<reference evidence="1" key="1">
    <citation type="submission" date="2023-01" db="EMBL/GenBank/DDBJ databases">
        <title>Human gut microbiome strain richness.</title>
        <authorList>
            <person name="Chen-Liaw A."/>
        </authorList>
    </citation>
    <scope>NUCLEOTIDE SEQUENCE</scope>
    <source>
        <strain evidence="1">B1_m1001713B170214d0_201011</strain>
    </source>
</reference>